<name>A0A7J4XI07_9BACE</name>
<dbReference type="RefSeq" id="WP_021935483.1">
    <property type="nucleotide sequence ID" value="NZ_CP072243.1"/>
</dbReference>
<organism evidence="2 3">
    <name type="scientific">Bacteroides salyersiae</name>
    <dbReference type="NCBI Taxonomy" id="291644"/>
    <lineage>
        <taxon>Bacteria</taxon>
        <taxon>Pseudomonadati</taxon>
        <taxon>Bacteroidota</taxon>
        <taxon>Bacteroidia</taxon>
        <taxon>Bacteroidales</taxon>
        <taxon>Bacteroidaceae</taxon>
        <taxon>Bacteroides</taxon>
    </lineage>
</organism>
<reference evidence="2 3" key="1">
    <citation type="journal article" date="2019" name="Nat. Med.">
        <title>A library of human gut bacterial isolates paired with longitudinal multiomics data enables mechanistic microbiome research.</title>
        <authorList>
            <person name="Poyet M."/>
            <person name="Groussin M."/>
            <person name="Gibbons S.M."/>
            <person name="Avila-Pacheco J."/>
            <person name="Jiang X."/>
            <person name="Kearney S.M."/>
            <person name="Perrotta A.R."/>
            <person name="Berdy B."/>
            <person name="Zhao S."/>
            <person name="Lieberman T.D."/>
            <person name="Swanson P.K."/>
            <person name="Smith M."/>
            <person name="Roesemann S."/>
            <person name="Alexander J.E."/>
            <person name="Rich S.A."/>
            <person name="Livny J."/>
            <person name="Vlamakis H."/>
            <person name="Clish C."/>
            <person name="Bullock K."/>
            <person name="Deik A."/>
            <person name="Scott J."/>
            <person name="Pierce K.A."/>
            <person name="Xavier R.J."/>
            <person name="Alm E.J."/>
        </authorList>
    </citation>
    <scope>NUCLEOTIDE SEQUENCE [LARGE SCALE GENOMIC DNA]</scope>
    <source>
        <strain evidence="2 3">BIOML-A10</strain>
    </source>
</reference>
<comment type="caution">
    <text evidence="2">The sequence shown here is derived from an EMBL/GenBank/DDBJ whole genome shotgun (WGS) entry which is preliminary data.</text>
</comment>
<evidence type="ECO:0000256" key="1">
    <source>
        <dbReference type="SAM" id="Phobius"/>
    </source>
</evidence>
<protein>
    <submittedName>
        <fullName evidence="2">Uncharacterized protein</fullName>
    </submittedName>
</protein>
<keyword evidence="1" id="KW-1133">Transmembrane helix</keyword>
<accession>A0A7J4XI07</accession>
<evidence type="ECO:0000313" key="3">
    <source>
        <dbReference type="Proteomes" id="UP000422221"/>
    </source>
</evidence>
<dbReference type="Proteomes" id="UP000422221">
    <property type="component" value="Unassembled WGS sequence"/>
</dbReference>
<feature type="transmembrane region" description="Helical" evidence="1">
    <location>
        <begin position="47"/>
        <end position="67"/>
    </location>
</feature>
<evidence type="ECO:0000313" key="2">
    <source>
        <dbReference type="EMBL" id="KAA3764517.1"/>
    </source>
</evidence>
<dbReference type="EMBL" id="VWMK01000011">
    <property type="protein sequence ID" value="KAA3764517.1"/>
    <property type="molecule type" value="Genomic_DNA"/>
</dbReference>
<gene>
    <name evidence="2" type="ORF">F3F73_11685</name>
</gene>
<dbReference type="AlphaFoldDB" id="A0A7J4XI07"/>
<proteinExistence type="predicted"/>
<keyword evidence="1" id="KW-0472">Membrane</keyword>
<sequence length="121" mass="13953">MNKEFDFDDIGKRIPYRTPETFFEHNRREILKHTCGEERHERNRFRVIVPAILVVAALLVGILFMPFSHEKSDIPDVSSAFILMAGTESGNSEAMDNFIESLSDEELQELAELSETDIFLF</sequence>
<keyword evidence="1" id="KW-0812">Transmembrane</keyword>